<gene>
    <name evidence="4 5" type="primary">LOC104221408</name>
</gene>
<feature type="compositionally biased region" description="Polar residues" evidence="1">
    <location>
        <begin position="13"/>
        <end position="22"/>
    </location>
</feature>
<dbReference type="PANTHER" id="PTHR34427">
    <property type="entry name" value="DUF4283 DOMAIN PROTEIN"/>
    <property type="match status" value="1"/>
</dbReference>
<feature type="region of interest" description="Disordered" evidence="1">
    <location>
        <begin position="257"/>
        <end position="277"/>
    </location>
</feature>
<evidence type="ECO:0000313" key="4">
    <source>
        <dbReference type="RefSeq" id="XP_009770774.1"/>
    </source>
</evidence>
<proteinExistence type="predicted"/>
<reference evidence="4 5" key="2">
    <citation type="submission" date="2025-04" db="UniProtKB">
        <authorList>
            <consortium name="RefSeq"/>
        </authorList>
    </citation>
    <scope>IDENTIFICATION</scope>
    <source>
        <tissue evidence="4 5">Leaf</tissue>
    </source>
</reference>
<evidence type="ECO:0000313" key="3">
    <source>
        <dbReference type="Proteomes" id="UP000189701"/>
    </source>
</evidence>
<feature type="compositionally biased region" description="Basic and acidic residues" evidence="1">
    <location>
        <begin position="1"/>
        <end position="11"/>
    </location>
</feature>
<dbReference type="RefSeq" id="XP_009770774.1">
    <property type="nucleotide sequence ID" value="XM_009772472.1"/>
</dbReference>
<feature type="compositionally biased region" description="Polar residues" evidence="1">
    <location>
        <begin position="262"/>
        <end position="275"/>
    </location>
</feature>
<protein>
    <submittedName>
        <fullName evidence="4 5">Uncharacterized protein LOC104221408</fullName>
    </submittedName>
</protein>
<feature type="region of interest" description="Disordered" evidence="1">
    <location>
        <begin position="1"/>
        <end position="22"/>
    </location>
</feature>
<dbReference type="OrthoDB" id="1729074at2759"/>
<dbReference type="Proteomes" id="UP000189701">
    <property type="component" value="Unplaced"/>
</dbReference>
<evidence type="ECO:0000313" key="5">
    <source>
        <dbReference type="RefSeq" id="XP_009770775.1"/>
    </source>
</evidence>
<dbReference type="InterPro" id="IPR025558">
    <property type="entry name" value="DUF4283"/>
</dbReference>
<dbReference type="eggNOG" id="ENOG502R7WB">
    <property type="taxonomic scope" value="Eukaryota"/>
</dbReference>
<dbReference type="AlphaFoldDB" id="A0A1U7W7Y8"/>
<keyword evidence="3" id="KW-1185">Reference proteome</keyword>
<organism evidence="3 4">
    <name type="scientific">Nicotiana sylvestris</name>
    <name type="common">Wood tobacco</name>
    <name type="synonym">South American tobacco</name>
    <dbReference type="NCBI Taxonomy" id="4096"/>
    <lineage>
        <taxon>Eukaryota</taxon>
        <taxon>Viridiplantae</taxon>
        <taxon>Streptophyta</taxon>
        <taxon>Embryophyta</taxon>
        <taxon>Tracheophyta</taxon>
        <taxon>Spermatophyta</taxon>
        <taxon>Magnoliopsida</taxon>
        <taxon>eudicotyledons</taxon>
        <taxon>Gunneridae</taxon>
        <taxon>Pentapetalae</taxon>
        <taxon>asterids</taxon>
        <taxon>lamiids</taxon>
        <taxon>Solanales</taxon>
        <taxon>Solanaceae</taxon>
        <taxon>Nicotianoideae</taxon>
        <taxon>Nicotianeae</taxon>
        <taxon>Nicotiana</taxon>
    </lineage>
</organism>
<accession>A0A1U7W7Y8</accession>
<dbReference type="PANTHER" id="PTHR34427:SF10">
    <property type="entry name" value="DUF4283 DOMAIN-CONTAINING PROTEIN"/>
    <property type="match status" value="1"/>
</dbReference>
<dbReference type="Pfam" id="PF14111">
    <property type="entry name" value="DUF4283"/>
    <property type="match status" value="1"/>
</dbReference>
<name>A0A1U7W7Y8_NICSY</name>
<evidence type="ECO:0000259" key="2">
    <source>
        <dbReference type="Pfam" id="PF14111"/>
    </source>
</evidence>
<dbReference type="RefSeq" id="XP_009770775.1">
    <property type="nucleotide sequence ID" value="XM_009772473.1"/>
</dbReference>
<sequence length="421" mass="48125">MEAFKTDKWEAKGTSTPSAQTPFGQRVTVQRPEIFDKDLLSRCLVGSFSDAKKLPTLSDIRRWATNKWSNIPSIQMYEMHGSKFLFEFPSRKMADHIKMREWRWRNKLLMLEWWSPTVGCYPADAKLDWVWVRLLGIPLHLWSQKIFKLIGDRCGGWIETEEETSIRNHLKWARIKVKGPFDRIPRVIEMEKNGIIFSVPTWCESQATWCSVDSTSEKFEISRGPNPRNTTMGLESKIHVAQESCDIEVGPSFKKGSHAIAESSNGPSKIQSPPISFTKPIPTFTKSPNLGIKNRFSVLYPWDRPDPMLEELYAIHNSMDIVVLEDLSETEDPPRLLDAIENLALHGGFEEEGQALGGGEIIPFSSLPKNSVQLSEYEDKDAWFVDEAKPLDSQFLEAEMEASLWVHKNVLKMSKAYGVNF</sequence>
<feature type="domain" description="DUF4283" evidence="2">
    <location>
        <begin position="37"/>
        <end position="120"/>
    </location>
</feature>
<reference evidence="3" key="1">
    <citation type="journal article" date="2013" name="Genome Biol.">
        <title>Reference genomes and transcriptomes of Nicotiana sylvestris and Nicotiana tomentosiformis.</title>
        <authorList>
            <person name="Sierro N."/>
            <person name="Battey J.N."/>
            <person name="Ouadi S."/>
            <person name="Bovet L."/>
            <person name="Goepfert S."/>
            <person name="Bakaher N."/>
            <person name="Peitsch M.C."/>
            <person name="Ivanov N.V."/>
        </authorList>
    </citation>
    <scope>NUCLEOTIDE SEQUENCE [LARGE SCALE GENOMIC DNA]</scope>
</reference>
<evidence type="ECO:0000256" key="1">
    <source>
        <dbReference type="SAM" id="MobiDB-lite"/>
    </source>
</evidence>